<reference evidence="2" key="1">
    <citation type="journal article" date="2014" name="Front. Microbiol.">
        <title>High frequency of phylogenetically diverse reductive dehalogenase-homologous genes in deep subseafloor sedimentary metagenomes.</title>
        <authorList>
            <person name="Kawai M."/>
            <person name="Futagami T."/>
            <person name="Toyoda A."/>
            <person name="Takaki Y."/>
            <person name="Nishi S."/>
            <person name="Hori S."/>
            <person name="Arai W."/>
            <person name="Tsubouchi T."/>
            <person name="Morono Y."/>
            <person name="Uchiyama I."/>
            <person name="Ito T."/>
            <person name="Fujiyama A."/>
            <person name="Inagaki F."/>
            <person name="Takami H."/>
        </authorList>
    </citation>
    <scope>NUCLEOTIDE SEQUENCE</scope>
    <source>
        <strain evidence="2">Expedition CK06-06</strain>
    </source>
</reference>
<dbReference type="InterPro" id="IPR013022">
    <property type="entry name" value="Xyl_isomerase-like_TIM-brl"/>
</dbReference>
<feature type="non-terminal residue" evidence="2">
    <location>
        <position position="120"/>
    </location>
</feature>
<protein>
    <recommendedName>
        <fullName evidence="1">Xylose isomerase-like TIM barrel domain-containing protein</fullName>
    </recommendedName>
</protein>
<evidence type="ECO:0000259" key="1">
    <source>
        <dbReference type="Pfam" id="PF01261"/>
    </source>
</evidence>
<dbReference type="Gene3D" id="3.20.20.150">
    <property type="entry name" value="Divalent-metal-dependent TIM barrel enzymes"/>
    <property type="match status" value="1"/>
</dbReference>
<name>X1V8A6_9ZZZZ</name>
<dbReference type="AlphaFoldDB" id="X1V8A6"/>
<dbReference type="EMBL" id="BARW01029720">
    <property type="protein sequence ID" value="GAJ12537.1"/>
    <property type="molecule type" value="Genomic_DNA"/>
</dbReference>
<dbReference type="Pfam" id="PF01261">
    <property type="entry name" value="AP_endonuc_2"/>
    <property type="match status" value="1"/>
</dbReference>
<evidence type="ECO:0000313" key="2">
    <source>
        <dbReference type="EMBL" id="GAJ12537.1"/>
    </source>
</evidence>
<organism evidence="2">
    <name type="scientific">marine sediment metagenome</name>
    <dbReference type="NCBI Taxonomy" id="412755"/>
    <lineage>
        <taxon>unclassified sequences</taxon>
        <taxon>metagenomes</taxon>
        <taxon>ecological metagenomes</taxon>
    </lineage>
</organism>
<feature type="domain" description="Xylose isomerase-like TIM barrel" evidence="1">
    <location>
        <begin position="20"/>
        <end position="118"/>
    </location>
</feature>
<proteinExistence type="predicted"/>
<dbReference type="SUPFAM" id="SSF51658">
    <property type="entry name" value="Xylose isomerase-like"/>
    <property type="match status" value="1"/>
</dbReference>
<sequence>MKKAMCYSSLPKKLPVRAKLQLAKEAGLDGIEIPSFKTQKEVEQVAEVAGDVGLEIHSVMGGTHWQLPLSSTDEATRLAGVNGIKHALQVAGWSGADTVLVVPGVVTATVSRPRTLPRLA</sequence>
<gene>
    <name evidence="2" type="ORF">S12H4_47689</name>
</gene>
<dbReference type="InterPro" id="IPR036237">
    <property type="entry name" value="Xyl_isomerase-like_sf"/>
</dbReference>
<accession>X1V8A6</accession>
<comment type="caution">
    <text evidence="2">The sequence shown here is derived from an EMBL/GenBank/DDBJ whole genome shotgun (WGS) entry which is preliminary data.</text>
</comment>